<dbReference type="GO" id="GO:0005634">
    <property type="term" value="C:nucleus"/>
    <property type="evidence" value="ECO:0007669"/>
    <property type="project" value="UniProtKB-SubCell"/>
</dbReference>
<keyword evidence="2" id="KW-0539">Nucleus</keyword>
<dbReference type="OrthoDB" id="1747771at2759"/>
<proteinExistence type="predicted"/>
<dbReference type="InterPro" id="IPR001138">
    <property type="entry name" value="Zn2Cys6_DnaBD"/>
</dbReference>
<evidence type="ECO:0000313" key="5">
    <source>
        <dbReference type="Proteomes" id="UP000236544"/>
    </source>
</evidence>
<accession>A0A0P1KQA5</accession>
<dbReference type="InterPro" id="IPR036864">
    <property type="entry name" value="Zn2-C6_fun-type_DNA-bd_sf"/>
</dbReference>
<keyword evidence="5" id="KW-1185">Reference proteome</keyword>
<dbReference type="PANTHER" id="PTHR31001">
    <property type="entry name" value="UNCHARACTERIZED TRANSCRIPTIONAL REGULATORY PROTEIN"/>
    <property type="match status" value="1"/>
</dbReference>
<reference evidence="5" key="1">
    <citation type="submission" date="2015-10" db="EMBL/GenBank/DDBJ databases">
        <authorList>
            <person name="Devillers H."/>
        </authorList>
    </citation>
    <scope>NUCLEOTIDE SEQUENCE [LARGE SCALE GENOMIC DNA]</scope>
</reference>
<dbReference type="Gene3D" id="4.10.240.10">
    <property type="entry name" value="Zn(2)-C6 fungal-type DNA-binding domain"/>
    <property type="match status" value="1"/>
</dbReference>
<dbReference type="PROSITE" id="PS00463">
    <property type="entry name" value="ZN2_CY6_FUNGAL_1"/>
    <property type="match status" value="1"/>
</dbReference>
<sequence length="607" mass="70142">MLPQSRPVKSKNPCSVCTRRKVKCDRLVPCSNCVKRGEEVHCIASYRTKLDKAGDILSESKQEFLTTWQAYDYWVFEIGVFQNDALSKKHTVDDWCFDEKESNYWRDELDMDTSFKLLDFAIENLGSLFFGCVSDVGELYFKLEEYWARLNDEQVALTTDGLFSSAILWSIFTLSIFYMPLELLEKLLPPERVSRLYYSSLEQAWTDQLRIDLFKGFYRTTVGQLKKVDFLKNPGVETIQTYLILAATPFPAFEPSLANSLLTQCLHLAKYWRLDQFRPLVTDTPDLRLTKVICEKLWYRLCVQDFWQSGPNKPLSIHEDNVSLLNHAAYLMDRPNVDVYQSEDTFEALVWKIVSLDRDLEKYFITGTKAPLKTIDAVQRQIDIFSQKVSSTDAQASTTAKCDKFLAGFLLNLVSWKLSNLIFMYYDQRTGVARLNHYTTVLVAQVLQNIKNKVDFYNRMPVVLRIITKLLTFHTLCNIYDDSATNEQLAFDLSEIFTGLEEVSSSLTIPASRLIDRMRNLKTIWRNVRVVDSEDPLNHPVFKILQNDIALLRNSCAKRLPAFSVNPHSKDKLINGMEQGEQSREFMQIVADFEESYPLEKILSLSG</sequence>
<dbReference type="InterPro" id="IPR031760">
    <property type="entry name" value="Cep3_C"/>
</dbReference>
<dbReference type="EMBL" id="LN890563">
    <property type="protein sequence ID" value="CUS22073.1"/>
    <property type="molecule type" value="Genomic_DNA"/>
</dbReference>
<dbReference type="CDD" id="cd00067">
    <property type="entry name" value="GAL4"/>
    <property type="match status" value="1"/>
</dbReference>
<dbReference type="GO" id="GO:0000981">
    <property type="term" value="F:DNA-binding transcription factor activity, RNA polymerase II-specific"/>
    <property type="evidence" value="ECO:0007669"/>
    <property type="project" value="InterPro"/>
</dbReference>
<feature type="domain" description="Zn(2)-C6 fungal-type" evidence="3">
    <location>
        <begin position="13"/>
        <end position="44"/>
    </location>
</feature>
<dbReference type="PANTHER" id="PTHR31001:SF90">
    <property type="entry name" value="CENTROMERE DNA-BINDING PROTEIN COMPLEX CBF3 SUBUNIT B"/>
    <property type="match status" value="1"/>
</dbReference>
<gene>
    <name evidence="4" type="ORF">LAQU0_S04e07602g</name>
</gene>
<evidence type="ECO:0000256" key="1">
    <source>
        <dbReference type="ARBA" id="ARBA00004123"/>
    </source>
</evidence>
<dbReference type="InterPro" id="IPR050613">
    <property type="entry name" value="Sec_Metabolite_Reg"/>
</dbReference>
<dbReference type="Pfam" id="PF16846">
    <property type="entry name" value="Cep3"/>
    <property type="match status" value="1"/>
</dbReference>
<protein>
    <submittedName>
        <fullName evidence="4">LAQU0S04e07602g1_1</fullName>
    </submittedName>
</protein>
<dbReference type="AlphaFoldDB" id="A0A0P1KQA5"/>
<dbReference type="SMART" id="SM00066">
    <property type="entry name" value="GAL4"/>
    <property type="match status" value="1"/>
</dbReference>
<organism evidence="4 5">
    <name type="scientific">Lachancea quebecensis</name>
    <dbReference type="NCBI Taxonomy" id="1654605"/>
    <lineage>
        <taxon>Eukaryota</taxon>
        <taxon>Fungi</taxon>
        <taxon>Dikarya</taxon>
        <taxon>Ascomycota</taxon>
        <taxon>Saccharomycotina</taxon>
        <taxon>Saccharomycetes</taxon>
        <taxon>Saccharomycetales</taxon>
        <taxon>Saccharomycetaceae</taxon>
        <taxon>Lachancea</taxon>
    </lineage>
</organism>
<name>A0A0P1KQA5_9SACH</name>
<evidence type="ECO:0000313" key="4">
    <source>
        <dbReference type="EMBL" id="CUS22073.1"/>
    </source>
</evidence>
<comment type="subcellular location">
    <subcellularLocation>
        <location evidence="1">Nucleus</location>
    </subcellularLocation>
</comment>
<dbReference type="GO" id="GO:0008270">
    <property type="term" value="F:zinc ion binding"/>
    <property type="evidence" value="ECO:0007669"/>
    <property type="project" value="InterPro"/>
</dbReference>
<dbReference type="PROSITE" id="PS50048">
    <property type="entry name" value="ZN2_CY6_FUNGAL_2"/>
    <property type="match status" value="1"/>
</dbReference>
<dbReference type="Pfam" id="PF00172">
    <property type="entry name" value="Zn_clus"/>
    <property type="match status" value="1"/>
</dbReference>
<dbReference type="Proteomes" id="UP000236544">
    <property type="component" value="Unassembled WGS sequence"/>
</dbReference>
<dbReference type="SUPFAM" id="SSF57701">
    <property type="entry name" value="Zn2/Cys6 DNA-binding domain"/>
    <property type="match status" value="1"/>
</dbReference>
<evidence type="ECO:0000256" key="2">
    <source>
        <dbReference type="ARBA" id="ARBA00023242"/>
    </source>
</evidence>
<evidence type="ECO:0000259" key="3">
    <source>
        <dbReference type="PROSITE" id="PS50048"/>
    </source>
</evidence>